<proteinExistence type="predicted"/>
<feature type="region of interest" description="Disordered" evidence="3">
    <location>
        <begin position="27"/>
        <end position="76"/>
    </location>
</feature>
<keyword evidence="2 4" id="KW-0732">Signal</keyword>
<keyword evidence="7" id="KW-1185">Reference proteome</keyword>
<dbReference type="GO" id="GO:0005576">
    <property type="term" value="C:extracellular region"/>
    <property type="evidence" value="ECO:0007669"/>
    <property type="project" value="UniProtKB-SubCell"/>
</dbReference>
<evidence type="ECO:0000313" key="6">
    <source>
        <dbReference type="EMBL" id="SCP98663.1"/>
    </source>
</evidence>
<evidence type="ECO:0000256" key="2">
    <source>
        <dbReference type="ARBA" id="ARBA00022729"/>
    </source>
</evidence>
<name>A0A1D3TWP4_9FIRM</name>
<organism evidence="6 7">
    <name type="scientific">Anaerobium acetethylicum</name>
    <dbReference type="NCBI Taxonomy" id="1619234"/>
    <lineage>
        <taxon>Bacteria</taxon>
        <taxon>Bacillati</taxon>
        <taxon>Bacillota</taxon>
        <taxon>Clostridia</taxon>
        <taxon>Lachnospirales</taxon>
        <taxon>Lachnospiraceae</taxon>
        <taxon>Anaerobium</taxon>
    </lineage>
</organism>
<dbReference type="SUPFAM" id="SSF88713">
    <property type="entry name" value="Glycoside hydrolase/deacetylase"/>
    <property type="match status" value="1"/>
</dbReference>
<evidence type="ECO:0000256" key="1">
    <source>
        <dbReference type="ARBA" id="ARBA00004613"/>
    </source>
</evidence>
<dbReference type="InterPro" id="IPR051398">
    <property type="entry name" value="Polysacch_Deacetylase"/>
</dbReference>
<dbReference type="GO" id="GO:0016810">
    <property type="term" value="F:hydrolase activity, acting on carbon-nitrogen (but not peptide) bonds"/>
    <property type="evidence" value="ECO:0007669"/>
    <property type="project" value="InterPro"/>
</dbReference>
<dbReference type="EMBL" id="FMKA01000024">
    <property type="protein sequence ID" value="SCP98663.1"/>
    <property type="molecule type" value="Genomic_DNA"/>
</dbReference>
<dbReference type="AlphaFoldDB" id="A0A1D3TWP4"/>
<dbReference type="PANTHER" id="PTHR34216:SF3">
    <property type="entry name" value="POLY-BETA-1,6-N-ACETYL-D-GLUCOSAMINE N-DEACETYLASE"/>
    <property type="match status" value="1"/>
</dbReference>
<gene>
    <name evidence="6" type="ORF">SAMN05421730_10249</name>
</gene>
<dbReference type="GO" id="GO:0005975">
    <property type="term" value="P:carbohydrate metabolic process"/>
    <property type="evidence" value="ECO:0007669"/>
    <property type="project" value="InterPro"/>
</dbReference>
<feature type="chain" id="PRO_5008921868" evidence="4">
    <location>
        <begin position="22"/>
        <end position="374"/>
    </location>
</feature>
<evidence type="ECO:0000313" key="7">
    <source>
        <dbReference type="Proteomes" id="UP000199315"/>
    </source>
</evidence>
<dbReference type="Proteomes" id="UP000199315">
    <property type="component" value="Unassembled WGS sequence"/>
</dbReference>
<dbReference type="PROSITE" id="PS51257">
    <property type="entry name" value="PROKAR_LIPOPROTEIN"/>
    <property type="match status" value="1"/>
</dbReference>
<feature type="domain" description="NodB homology" evidence="5">
    <location>
        <begin position="141"/>
        <end position="267"/>
    </location>
</feature>
<dbReference type="OrthoDB" id="9778320at2"/>
<dbReference type="Pfam" id="PF01522">
    <property type="entry name" value="Polysacc_deac_1"/>
    <property type="match status" value="1"/>
</dbReference>
<dbReference type="RefSeq" id="WP_091235763.1">
    <property type="nucleotide sequence ID" value="NZ_FMKA01000024.1"/>
</dbReference>
<protein>
    <submittedName>
        <fullName evidence="6">Polysaccharide deacetylase</fullName>
    </submittedName>
</protein>
<dbReference type="STRING" id="1619234.SAMN05421730_10249"/>
<comment type="subcellular location">
    <subcellularLocation>
        <location evidence="1">Secreted</location>
    </subcellularLocation>
</comment>
<reference evidence="7" key="1">
    <citation type="submission" date="2016-09" db="EMBL/GenBank/DDBJ databases">
        <authorList>
            <person name="Varghese N."/>
            <person name="Submissions S."/>
        </authorList>
    </citation>
    <scope>NUCLEOTIDE SEQUENCE [LARGE SCALE GENOMIC DNA]</scope>
    <source>
        <strain evidence="7">GluBS11</strain>
    </source>
</reference>
<evidence type="ECO:0000259" key="5">
    <source>
        <dbReference type="Pfam" id="PF01522"/>
    </source>
</evidence>
<accession>A0A1D3TWP4</accession>
<dbReference type="PANTHER" id="PTHR34216">
    <property type="match status" value="1"/>
</dbReference>
<feature type="signal peptide" evidence="4">
    <location>
        <begin position="1"/>
        <end position="21"/>
    </location>
</feature>
<dbReference type="Gene3D" id="3.20.20.370">
    <property type="entry name" value="Glycoside hydrolase/deacetylase"/>
    <property type="match status" value="1"/>
</dbReference>
<dbReference type="InterPro" id="IPR002509">
    <property type="entry name" value="NODB_dom"/>
</dbReference>
<evidence type="ECO:0000256" key="3">
    <source>
        <dbReference type="SAM" id="MobiDB-lite"/>
    </source>
</evidence>
<sequence>MRKKIMAVIITAILVAGCGRASVPLHENKEQTEAVNETETAETEKTSQEMQQEETDTGNPVPDESAAADPKSGIDLNLKPNEAGKIMVLMYHNIGNEEKEWTRTPANFLKDLNTLYEKGYRPISLKEYVTGQITTEQGYTPVVITFDDGNLNNFQYLDSGLVDPESAVGMLLDFHEEHEDFPIEATFFLNGDGPFGQKGLESQKINFLIDQGMDVGNHTKGHANFKSAAGEEIQEQIGSQAQYLEGMIEEEGYQVNTLALPFGARPKDETLTGYLASGSFGGVTYENIAVLNVGWNPGYSPYDGRFDYQSIPRIRASEMNVDNVGLYNYLDYFDRNPQERFVSDGVEGIVTIPEGKQEMISNTGGRELNPYSPQ</sequence>
<dbReference type="InterPro" id="IPR011330">
    <property type="entry name" value="Glyco_hydro/deAcase_b/a-brl"/>
</dbReference>
<evidence type="ECO:0000256" key="4">
    <source>
        <dbReference type="SAM" id="SignalP"/>
    </source>
</evidence>